<dbReference type="EMBL" id="FWZU01000004">
    <property type="protein sequence ID" value="SMF30651.1"/>
    <property type="molecule type" value="Genomic_DNA"/>
</dbReference>
<keyword evidence="2" id="KW-1185">Reference proteome</keyword>
<organism evidence="1 2">
    <name type="scientific">Desulfovibrio gilichinskyi</name>
    <dbReference type="NCBI Taxonomy" id="1519643"/>
    <lineage>
        <taxon>Bacteria</taxon>
        <taxon>Pseudomonadati</taxon>
        <taxon>Thermodesulfobacteriota</taxon>
        <taxon>Desulfovibrionia</taxon>
        <taxon>Desulfovibrionales</taxon>
        <taxon>Desulfovibrionaceae</taxon>
        <taxon>Desulfovibrio</taxon>
    </lineage>
</organism>
<gene>
    <name evidence="1" type="ORF">SAMN06295933_2840</name>
</gene>
<sequence>MKIKNFNFEYMADNRLPDQYLEEIVEYLSDIQKERFKIGIYGMGEAGVKIFTRLKCFNSVLEILCFDAGSVFATKDIKIFKPDQISDFIELGIIINTVPPQFTFDVLKVIYLQNPELNVLNLYDVLLYVKDDRNWDFSYKMLAKSVGFKGEVALYYTKVANVINRRVKESLKRLESARKFSNVEVINLLMGQEKCLGEYLEAELVKAIDATNGKVEKLIELAERFPFFTIARDIAACLLIHENLFKDAVNVFKPALLLYPCCHQSLAKYAELQAISGDYEGAQESVSRACYFSPESKSLLASAKEIEGKNRTLLINKWKRRKVRPDLKKRKVSLKCSTPVWGEIYIKNFMEVGLRSLFASGNIPYAANEHQVSFTIYTREQDFECVKSYKEWDILSSLVSAELVSIESVIKKRECTNKSFCKYSMLSICQNDALEEAYLSGSVAFIPLADFIFSADYIKSALHKLDLGYDVIFGTGFKVSQESFVEKIVHEFSDGRVIEAPSIDLFAVGIKYIHPFSVHSMDANYTPLWPNYYTYKNNDEQYIHNMFGSNPLFIYQNEKLEIDSTLDADLPYKAVDGGLRRYLFADEIDGMMLFEIVSENSELGNYCKKKRSSECSSYWIQGTIDPVSRFMGTRLIVFKSSNADVERGEKYFKAVEETIDLVL</sequence>
<accession>A0A1X7EAZ1</accession>
<dbReference type="AlphaFoldDB" id="A0A1X7EAZ1"/>
<dbReference type="Gene3D" id="1.25.40.10">
    <property type="entry name" value="Tetratricopeptide repeat domain"/>
    <property type="match status" value="1"/>
</dbReference>
<reference evidence="2" key="1">
    <citation type="submission" date="2017-04" db="EMBL/GenBank/DDBJ databases">
        <authorList>
            <person name="Varghese N."/>
            <person name="Submissions S."/>
        </authorList>
    </citation>
    <scope>NUCLEOTIDE SEQUENCE [LARGE SCALE GENOMIC DNA]</scope>
    <source>
        <strain evidence="2">K3S</strain>
    </source>
</reference>
<dbReference type="SUPFAM" id="SSF48452">
    <property type="entry name" value="TPR-like"/>
    <property type="match status" value="1"/>
</dbReference>
<evidence type="ECO:0000313" key="2">
    <source>
        <dbReference type="Proteomes" id="UP000192906"/>
    </source>
</evidence>
<dbReference type="RefSeq" id="WP_085103314.1">
    <property type="nucleotide sequence ID" value="NZ_FWZU01000004.1"/>
</dbReference>
<dbReference type="OrthoDB" id="8445636at2"/>
<protein>
    <recommendedName>
        <fullName evidence="3">Tetratricopeptide repeat-containing protein</fullName>
    </recommendedName>
</protein>
<dbReference type="InterPro" id="IPR011990">
    <property type="entry name" value="TPR-like_helical_dom_sf"/>
</dbReference>
<dbReference type="STRING" id="1519643.SAMN06295933_2840"/>
<dbReference type="Proteomes" id="UP000192906">
    <property type="component" value="Unassembled WGS sequence"/>
</dbReference>
<proteinExistence type="predicted"/>
<evidence type="ECO:0000313" key="1">
    <source>
        <dbReference type="EMBL" id="SMF30651.1"/>
    </source>
</evidence>
<evidence type="ECO:0008006" key="3">
    <source>
        <dbReference type="Google" id="ProtNLM"/>
    </source>
</evidence>
<name>A0A1X7EAZ1_9BACT</name>